<name>A0ABW3X477_9ACTN</name>
<gene>
    <name evidence="2" type="ORF">ACFQ5X_00365</name>
</gene>
<dbReference type="Proteomes" id="UP001597058">
    <property type="component" value="Unassembled WGS sequence"/>
</dbReference>
<feature type="region of interest" description="Disordered" evidence="1">
    <location>
        <begin position="259"/>
        <end position="296"/>
    </location>
</feature>
<dbReference type="EMBL" id="JBHTMM010000001">
    <property type="protein sequence ID" value="MFD1304296.1"/>
    <property type="molecule type" value="Genomic_DNA"/>
</dbReference>
<feature type="compositionally biased region" description="Low complexity" evidence="1">
    <location>
        <begin position="309"/>
        <end position="368"/>
    </location>
</feature>
<evidence type="ECO:0000313" key="2">
    <source>
        <dbReference type="EMBL" id="MFD1304296.1"/>
    </source>
</evidence>
<feature type="region of interest" description="Disordered" evidence="1">
    <location>
        <begin position="309"/>
        <end position="372"/>
    </location>
</feature>
<dbReference type="Gene3D" id="3.40.50.410">
    <property type="entry name" value="von Willebrand factor, type A domain"/>
    <property type="match status" value="1"/>
</dbReference>
<evidence type="ECO:0000313" key="3">
    <source>
        <dbReference type="Proteomes" id="UP001597058"/>
    </source>
</evidence>
<accession>A0ABW3X477</accession>
<organism evidence="2 3">
    <name type="scientific">Streptomyces kaempferi</name>
    <dbReference type="NCBI Taxonomy" id="333725"/>
    <lineage>
        <taxon>Bacteria</taxon>
        <taxon>Bacillati</taxon>
        <taxon>Actinomycetota</taxon>
        <taxon>Actinomycetes</taxon>
        <taxon>Kitasatosporales</taxon>
        <taxon>Streptomycetaceae</taxon>
        <taxon>Streptomyces</taxon>
    </lineage>
</organism>
<protein>
    <submittedName>
        <fullName evidence="2">VWA domain-containing protein</fullName>
    </submittedName>
</protein>
<evidence type="ECO:0000256" key="1">
    <source>
        <dbReference type="SAM" id="MobiDB-lite"/>
    </source>
</evidence>
<feature type="region of interest" description="Disordered" evidence="1">
    <location>
        <begin position="740"/>
        <end position="771"/>
    </location>
</feature>
<feature type="compositionally biased region" description="Gly residues" evidence="1">
    <location>
        <begin position="746"/>
        <end position="767"/>
    </location>
</feature>
<dbReference type="Gene3D" id="3.40.50.1460">
    <property type="match status" value="1"/>
</dbReference>
<proteinExistence type="predicted"/>
<dbReference type="InterPro" id="IPR036465">
    <property type="entry name" value="vWFA_dom_sf"/>
</dbReference>
<sequence>MDRFDPRGRVNRALLVGVSAYEFTRPEHRHGVPSPLPAVAHNLSLLAVALERGGVVGPDGITVAASPVLGEFRKELRTAVDAAEGLLLLYFAGHGAVPSAGDELWLQMRDAEVVRGGTAGFEGAAPFTNVLRILANSDAERIVVVLDCCNAGNAARVWEAVERPDVRRRVSVLMGVQANHRIDAGDGDTPTPFTARLVDLLTDGVEGQGDEVHFLALSEALRVYMSAHHRTERGEPWEPQSRTENPAVDVLLAVRPGAAASGGETGAGAAGRTPDAAAAGSTPATGSPGSAGSTGSVGFAGSTRSAVPAGAAVPAGSAGSVGSAVPSGSAGSARSAGSTGSAGSAGSVRSAGPPGSVGPREPVAGPGRRGPRVPVRLRIRGVLAAAAGVVRAARTHAHPSRTRSTGPAEPRRPGRTSRPRVPWRSPRRWPHRTVAAAAGLAVAVLGLTGYLVLGHDASGGSPCAPPLELRLLTDPDLESTVRKAADTYLTSAANTMDDGCRRSGITVYGAGSAAVVTGLRDQSDPWQRPVGDEVDPQRDIGPQPDIWIPATAATAARARPTGLQRSYVSLEPDAAPFAYSPVVLSVPQEIAEASVADRTGDSLTGLRQKLTRRAGSAGVRRPDPAYTDSGLLATVGLYGTGTPDVSRAEESVDQTGPVSPTAGDLLCTLPDDADTDRGTAALVPEFLMVSGVGCDRTTRTLRMAEYPDDVPALAPLFVRVRWTGGDADGAARDDAVRSFHDWLTDPGGGSGDGHGSGGGSEPGGGLAVFGKDGFRSPSGAHALLSSRVPDSGLIADPGQSAGAAGADAMETALKRYRNANGPGRVLFLLDSSGSMADLWQGPGGAPGILKQSFAGLGDRDEYGVWSVASPGSRPYGEILAFGPHERQEAERAVDRGAVVQDAEADPYGALRAALDTMARKGRDDSRPELIVFLTDDEDNNRLTAHDHIDELLGPLHDKGVPVVMAALDSGGCAKGSPDQRMSEASGGRCLDTGGDLVADLRNEVARTGTGDE</sequence>
<reference evidence="3" key="1">
    <citation type="journal article" date="2019" name="Int. J. Syst. Evol. Microbiol.">
        <title>The Global Catalogue of Microorganisms (GCM) 10K type strain sequencing project: providing services to taxonomists for standard genome sequencing and annotation.</title>
        <authorList>
            <consortium name="The Broad Institute Genomics Platform"/>
            <consortium name="The Broad Institute Genome Sequencing Center for Infectious Disease"/>
            <person name="Wu L."/>
            <person name="Ma J."/>
        </authorList>
    </citation>
    <scope>NUCLEOTIDE SEQUENCE [LARGE SCALE GENOMIC DNA]</scope>
    <source>
        <strain evidence="3">CGMCC 4.7020</strain>
    </source>
</reference>
<comment type="caution">
    <text evidence="2">The sequence shown here is derived from an EMBL/GenBank/DDBJ whole genome shotgun (WGS) entry which is preliminary data.</text>
</comment>
<feature type="compositionally biased region" description="Low complexity" evidence="1">
    <location>
        <begin position="270"/>
        <end position="296"/>
    </location>
</feature>
<feature type="region of interest" description="Disordered" evidence="1">
    <location>
        <begin position="520"/>
        <end position="544"/>
    </location>
</feature>
<keyword evidence="3" id="KW-1185">Reference proteome</keyword>
<feature type="region of interest" description="Disordered" evidence="1">
    <location>
        <begin position="390"/>
        <end position="426"/>
    </location>
</feature>
<dbReference type="SUPFAM" id="SSF53300">
    <property type="entry name" value="vWA-like"/>
    <property type="match status" value="1"/>
</dbReference>
<dbReference type="RefSeq" id="WP_381327740.1">
    <property type="nucleotide sequence ID" value="NZ_JBHTMM010000001.1"/>
</dbReference>